<dbReference type="SUPFAM" id="SSF55486">
    <property type="entry name" value="Metalloproteases ('zincins'), catalytic domain"/>
    <property type="match status" value="1"/>
</dbReference>
<dbReference type="Proteomes" id="UP000245910">
    <property type="component" value="Chromosome III"/>
</dbReference>
<evidence type="ECO:0000256" key="8">
    <source>
        <dbReference type="ARBA" id="ARBA00023049"/>
    </source>
</evidence>
<dbReference type="CDD" id="cd04275">
    <property type="entry name" value="ZnMc_pappalysin_like"/>
    <property type="match status" value="1"/>
</dbReference>
<keyword evidence="4" id="KW-0479">Metal-binding</keyword>
<dbReference type="STRING" id="56646.A0A2L2TPH7"/>
<evidence type="ECO:0000313" key="11">
    <source>
        <dbReference type="EMBL" id="CEI70423.1"/>
    </source>
</evidence>
<keyword evidence="9" id="KW-1015">Disulfide bond</keyword>
<evidence type="ECO:0000256" key="6">
    <source>
        <dbReference type="ARBA" id="ARBA00022801"/>
    </source>
</evidence>
<dbReference type="InterPro" id="IPR008754">
    <property type="entry name" value="Peptidase_M43"/>
</dbReference>
<dbReference type="RefSeq" id="XP_025594137.1">
    <property type="nucleotide sequence ID" value="XM_025725549.1"/>
</dbReference>
<dbReference type="PANTHER" id="PTHR47466">
    <property type="match status" value="1"/>
</dbReference>
<name>A0A2L2TPH7_9HYPO</name>
<evidence type="ECO:0000256" key="7">
    <source>
        <dbReference type="ARBA" id="ARBA00022833"/>
    </source>
</evidence>
<evidence type="ECO:0000259" key="10">
    <source>
        <dbReference type="Pfam" id="PF05572"/>
    </source>
</evidence>
<dbReference type="AlphaFoldDB" id="A0A2L2TPH7"/>
<dbReference type="OrthoDB" id="536211at2759"/>
<keyword evidence="8" id="KW-0482">Metalloprotease</keyword>
<evidence type="ECO:0000256" key="2">
    <source>
        <dbReference type="ARBA" id="ARBA00008721"/>
    </source>
</evidence>
<dbReference type="GO" id="GO:0006508">
    <property type="term" value="P:proteolysis"/>
    <property type="evidence" value="ECO:0007669"/>
    <property type="project" value="UniProtKB-KW"/>
</dbReference>
<dbReference type="GO" id="GO:0008237">
    <property type="term" value="F:metallopeptidase activity"/>
    <property type="evidence" value="ECO:0007669"/>
    <property type="project" value="UniProtKB-KW"/>
</dbReference>
<sequence>MRLDTSLACVLAATGSVAKSLPNSRCGVSPPNWQQIQASKELAAQEATSASIMGLGDSSVVNINIYNHIIAYNETASVVNEQMRLLNETYPKYGFAFTVLSNDWVVNESWAGLEEFETLMDMKGALRKGTYADINLYYVPMEGGLLGIAAPPMDNITVGSAEFIFDGVIIASGSLPGGSLANYNIGWTSVHEIGHWLGLWHTFQGGCKGDGDFVDDTPAEAIASWGCPIGRNTCPDRPGVDPIHNFMDYSFDSCYTEFTPGQAVRMNNSWRRYRAGK</sequence>
<proteinExistence type="inferred from homology"/>
<evidence type="ECO:0000256" key="5">
    <source>
        <dbReference type="ARBA" id="ARBA00022729"/>
    </source>
</evidence>
<keyword evidence="12" id="KW-1185">Reference proteome</keyword>
<keyword evidence="3" id="KW-0645">Protease</keyword>
<dbReference type="KEGG" id="fvn:FVRRES_10500"/>
<evidence type="ECO:0000256" key="4">
    <source>
        <dbReference type="ARBA" id="ARBA00022723"/>
    </source>
</evidence>
<organism evidence="11 12">
    <name type="scientific">Fusarium venenatum</name>
    <dbReference type="NCBI Taxonomy" id="56646"/>
    <lineage>
        <taxon>Eukaryota</taxon>
        <taxon>Fungi</taxon>
        <taxon>Dikarya</taxon>
        <taxon>Ascomycota</taxon>
        <taxon>Pezizomycotina</taxon>
        <taxon>Sordariomycetes</taxon>
        <taxon>Hypocreomycetidae</taxon>
        <taxon>Hypocreales</taxon>
        <taxon>Nectriaceae</taxon>
        <taxon>Fusarium</taxon>
    </lineage>
</organism>
<protein>
    <recommendedName>
        <fullName evidence="10">Peptidase M43 pregnancy-associated plasma-A domain-containing protein</fullName>
    </recommendedName>
</protein>
<comment type="similarity">
    <text evidence="2">Belongs to the peptidase M43B family.</text>
</comment>
<dbReference type="EMBL" id="LN649231">
    <property type="protein sequence ID" value="CEI70423.1"/>
    <property type="molecule type" value="Genomic_DNA"/>
</dbReference>
<dbReference type="Pfam" id="PF05572">
    <property type="entry name" value="Peptidase_M43"/>
    <property type="match status" value="1"/>
</dbReference>
<dbReference type="Gene3D" id="3.40.390.10">
    <property type="entry name" value="Collagenase (Catalytic Domain)"/>
    <property type="match status" value="1"/>
</dbReference>
<evidence type="ECO:0000256" key="1">
    <source>
        <dbReference type="ARBA" id="ARBA00003174"/>
    </source>
</evidence>
<dbReference type="InterPro" id="IPR024079">
    <property type="entry name" value="MetalloPept_cat_dom_sf"/>
</dbReference>
<keyword evidence="5" id="KW-0732">Signal</keyword>
<dbReference type="GeneID" id="37262138"/>
<feature type="domain" description="Peptidase M43 pregnancy-associated plasma-A" evidence="10">
    <location>
        <begin position="187"/>
        <end position="268"/>
    </location>
</feature>
<evidence type="ECO:0000256" key="3">
    <source>
        <dbReference type="ARBA" id="ARBA00022670"/>
    </source>
</evidence>
<evidence type="ECO:0000313" key="12">
    <source>
        <dbReference type="Proteomes" id="UP000245910"/>
    </source>
</evidence>
<dbReference type="GO" id="GO:0046872">
    <property type="term" value="F:metal ion binding"/>
    <property type="evidence" value="ECO:0007669"/>
    <property type="project" value="UniProtKB-KW"/>
</dbReference>
<keyword evidence="6" id="KW-0378">Hydrolase</keyword>
<keyword evidence="7" id="KW-0862">Zinc</keyword>
<reference evidence="12" key="1">
    <citation type="submission" date="2014-10" db="EMBL/GenBank/DDBJ databases">
        <authorList>
            <person name="King R."/>
        </authorList>
    </citation>
    <scope>NUCLEOTIDE SEQUENCE [LARGE SCALE GENOMIC DNA]</scope>
    <source>
        <strain evidence="12">A3/5</strain>
    </source>
</reference>
<dbReference type="PANTHER" id="PTHR47466:SF1">
    <property type="entry name" value="METALLOPROTEASE MEP1 (AFU_ORTHOLOGUE AFUA_1G07730)-RELATED"/>
    <property type="match status" value="1"/>
</dbReference>
<comment type="function">
    <text evidence="1">Secreted metalloproteinase that allows assimilation of proteinaceous substrates.</text>
</comment>
<evidence type="ECO:0000256" key="9">
    <source>
        <dbReference type="ARBA" id="ARBA00023157"/>
    </source>
</evidence>
<accession>A0A2L2TPH7</accession>